<accession>A0A067PUI6</accession>
<sequence>MELSQKPHTLLLGDESYEDLEATIFEEYMEWDTVLNEPMVIPVLNNTDKLIESEKIKHYQGTTYSSSTSYYQVDSQGIQLERIVKENLRPSGLSQEDKISKEVLENPFESSTLLAVYAIHASGIEDFIGSKTAIESYEEGRDDDTANKLKNKHLVETEELLVSGIKSGAFGERGVELLVSDNGVELVRL</sequence>
<dbReference type="Proteomes" id="UP000027265">
    <property type="component" value="Unassembled WGS sequence"/>
</dbReference>
<organism evidence="1 2">
    <name type="scientific">Jaapia argillacea MUCL 33604</name>
    <dbReference type="NCBI Taxonomy" id="933084"/>
    <lineage>
        <taxon>Eukaryota</taxon>
        <taxon>Fungi</taxon>
        <taxon>Dikarya</taxon>
        <taxon>Basidiomycota</taxon>
        <taxon>Agaricomycotina</taxon>
        <taxon>Agaricomycetes</taxon>
        <taxon>Agaricomycetidae</taxon>
        <taxon>Jaapiales</taxon>
        <taxon>Jaapiaceae</taxon>
        <taxon>Jaapia</taxon>
    </lineage>
</organism>
<dbReference type="EMBL" id="KL197731">
    <property type="protein sequence ID" value="KDQ54001.1"/>
    <property type="molecule type" value="Genomic_DNA"/>
</dbReference>
<dbReference type="InParanoid" id="A0A067PUI6"/>
<reference evidence="2" key="1">
    <citation type="journal article" date="2014" name="Proc. Natl. Acad. Sci. U.S.A.">
        <title>Extensive sampling of basidiomycete genomes demonstrates inadequacy of the white-rot/brown-rot paradigm for wood decay fungi.</title>
        <authorList>
            <person name="Riley R."/>
            <person name="Salamov A.A."/>
            <person name="Brown D.W."/>
            <person name="Nagy L.G."/>
            <person name="Floudas D."/>
            <person name="Held B.W."/>
            <person name="Levasseur A."/>
            <person name="Lombard V."/>
            <person name="Morin E."/>
            <person name="Otillar R."/>
            <person name="Lindquist E.A."/>
            <person name="Sun H."/>
            <person name="LaButti K.M."/>
            <person name="Schmutz J."/>
            <person name="Jabbour D."/>
            <person name="Luo H."/>
            <person name="Baker S.E."/>
            <person name="Pisabarro A.G."/>
            <person name="Walton J.D."/>
            <person name="Blanchette R.A."/>
            <person name="Henrissat B."/>
            <person name="Martin F."/>
            <person name="Cullen D."/>
            <person name="Hibbett D.S."/>
            <person name="Grigoriev I.V."/>
        </authorList>
    </citation>
    <scope>NUCLEOTIDE SEQUENCE [LARGE SCALE GENOMIC DNA]</scope>
    <source>
        <strain evidence="2">MUCL 33604</strain>
    </source>
</reference>
<name>A0A067PUI6_9AGAM</name>
<dbReference type="AlphaFoldDB" id="A0A067PUI6"/>
<protein>
    <submittedName>
        <fullName evidence="1">Uncharacterized protein</fullName>
    </submittedName>
</protein>
<keyword evidence="2" id="KW-1185">Reference proteome</keyword>
<proteinExistence type="predicted"/>
<evidence type="ECO:0000313" key="2">
    <source>
        <dbReference type="Proteomes" id="UP000027265"/>
    </source>
</evidence>
<dbReference type="HOGENOM" id="CLU_1434629_0_0_1"/>
<gene>
    <name evidence="1" type="ORF">JAAARDRAFT_49587</name>
</gene>
<evidence type="ECO:0000313" key="1">
    <source>
        <dbReference type="EMBL" id="KDQ54001.1"/>
    </source>
</evidence>